<dbReference type="Proteomes" id="UP001196843">
    <property type="component" value="Unassembled WGS sequence"/>
</dbReference>
<evidence type="ECO:0000256" key="2">
    <source>
        <dbReference type="SAM" id="Phobius"/>
    </source>
</evidence>
<organism evidence="3 4">
    <name type="scientific">Microbacterium jejuense</name>
    <dbReference type="NCBI Taxonomy" id="1263637"/>
    <lineage>
        <taxon>Bacteria</taxon>
        <taxon>Bacillati</taxon>
        <taxon>Actinomycetota</taxon>
        <taxon>Actinomycetes</taxon>
        <taxon>Micrococcales</taxon>
        <taxon>Microbacteriaceae</taxon>
        <taxon>Microbacterium</taxon>
    </lineage>
</organism>
<keyword evidence="4" id="KW-1185">Reference proteome</keyword>
<feature type="transmembrane region" description="Helical" evidence="2">
    <location>
        <begin position="6"/>
        <end position="25"/>
    </location>
</feature>
<dbReference type="EMBL" id="JAEUAW010000003">
    <property type="protein sequence ID" value="MBW9093095.1"/>
    <property type="molecule type" value="Genomic_DNA"/>
</dbReference>
<evidence type="ECO:0000313" key="4">
    <source>
        <dbReference type="Proteomes" id="UP001196843"/>
    </source>
</evidence>
<keyword evidence="2" id="KW-0812">Transmembrane</keyword>
<reference evidence="3 4" key="1">
    <citation type="journal article" date="2021" name="MBio">
        <title>Poor Competitiveness of Bradyrhizobium in Pigeon Pea Root Colonization in Indian Soils.</title>
        <authorList>
            <person name="Chalasani D."/>
            <person name="Basu A."/>
            <person name="Pullabhotla S.V.S.R.N."/>
            <person name="Jorrin B."/>
            <person name="Neal A.L."/>
            <person name="Poole P.S."/>
            <person name="Podile A.R."/>
            <person name="Tkacz A."/>
        </authorList>
    </citation>
    <scope>NUCLEOTIDE SEQUENCE [LARGE SCALE GENOMIC DNA]</scope>
    <source>
        <strain evidence="3 4">HU14</strain>
    </source>
</reference>
<feature type="region of interest" description="Disordered" evidence="1">
    <location>
        <begin position="65"/>
        <end position="121"/>
    </location>
</feature>
<feature type="compositionally biased region" description="Basic and acidic residues" evidence="1">
    <location>
        <begin position="65"/>
        <end position="88"/>
    </location>
</feature>
<keyword evidence="2" id="KW-1133">Transmembrane helix</keyword>
<comment type="caution">
    <text evidence="3">The sequence shown here is derived from an EMBL/GenBank/DDBJ whole genome shotgun (WGS) entry which is preliminary data.</text>
</comment>
<sequence length="121" mass="13375">MENPIAIIVTVVTSVGFGAAVKAIVDGILMARKGISGREDRRKSDIIAQRDHALALQLAAEEGERAADARADAAEAARDRERDKRRIAQESLMEARFQLRERGIDPGPWPDFENTENPNRP</sequence>
<proteinExistence type="predicted"/>
<name>A0ABS7HK42_9MICO</name>
<protein>
    <submittedName>
        <fullName evidence="3">Uncharacterized protein</fullName>
    </submittedName>
</protein>
<keyword evidence="2" id="KW-0472">Membrane</keyword>
<evidence type="ECO:0000313" key="3">
    <source>
        <dbReference type="EMBL" id="MBW9093095.1"/>
    </source>
</evidence>
<dbReference type="RefSeq" id="WP_220299817.1">
    <property type="nucleotide sequence ID" value="NZ_JAEUAW010000003.1"/>
</dbReference>
<gene>
    <name evidence="3" type="ORF">JNB62_05320</name>
</gene>
<evidence type="ECO:0000256" key="1">
    <source>
        <dbReference type="SAM" id="MobiDB-lite"/>
    </source>
</evidence>
<accession>A0ABS7HK42</accession>